<organism evidence="1 2">
    <name type="scientific">Faecalibacillus intestinalis</name>
    <dbReference type="NCBI Taxonomy" id="1982626"/>
    <lineage>
        <taxon>Bacteria</taxon>
        <taxon>Bacillati</taxon>
        <taxon>Bacillota</taxon>
        <taxon>Erysipelotrichia</taxon>
        <taxon>Erysipelotrichales</taxon>
        <taxon>Coprobacillaceae</taxon>
        <taxon>Faecalibacillus</taxon>
    </lineage>
</organism>
<evidence type="ECO:0000313" key="2">
    <source>
        <dbReference type="Proteomes" id="UP001197827"/>
    </source>
</evidence>
<evidence type="ECO:0000313" key="1">
    <source>
        <dbReference type="EMBL" id="MCB8562587.1"/>
    </source>
</evidence>
<name>A0AAW4VGK0_9FIRM</name>
<dbReference type="Proteomes" id="UP001197827">
    <property type="component" value="Unassembled WGS sequence"/>
</dbReference>
<dbReference type="EMBL" id="JAJDKQ010000025">
    <property type="protein sequence ID" value="MCB8562587.1"/>
    <property type="molecule type" value="Genomic_DNA"/>
</dbReference>
<comment type="caution">
    <text evidence="1">The sequence shown here is derived from an EMBL/GenBank/DDBJ whole genome shotgun (WGS) entry which is preliminary data.</text>
</comment>
<proteinExistence type="predicted"/>
<reference evidence="1" key="1">
    <citation type="submission" date="2021-10" db="EMBL/GenBank/DDBJ databases">
        <title>Collection of gut derived symbiotic bacterial strains cultured from healthy donors.</title>
        <authorList>
            <person name="Lin H."/>
            <person name="Littmann E."/>
            <person name="Kohout C."/>
            <person name="Pamer E.G."/>
        </authorList>
    </citation>
    <scope>NUCLEOTIDE SEQUENCE</scope>
    <source>
        <strain evidence="1">DFI.5.2</strain>
    </source>
</reference>
<sequence>MGVRKSDDYMKNYFVSQYGAIKDVDFSPLFQKLILGEKNQDGKKNNLEL</sequence>
<accession>A0AAW4VGK0</accession>
<dbReference type="RefSeq" id="WP_199596368.1">
    <property type="nucleotide sequence ID" value="NZ_CAKXID010000050.1"/>
</dbReference>
<dbReference type="AlphaFoldDB" id="A0AAW4VGK0"/>
<gene>
    <name evidence="1" type="ORF">LJD74_11355</name>
</gene>
<protein>
    <submittedName>
        <fullName evidence="1">Uncharacterized protein</fullName>
    </submittedName>
</protein>